<dbReference type="EMBL" id="JAYFSO010000022">
    <property type="protein sequence ID" value="MEA5125435.1"/>
    <property type="molecule type" value="Genomic_DNA"/>
</dbReference>
<dbReference type="RefSeq" id="WP_239692172.1">
    <property type="nucleotide sequence ID" value="NZ_JAYFSN010000022.1"/>
</dbReference>
<accession>A0ABU5Q0P3</accession>
<dbReference type="Proteomes" id="UP001303614">
    <property type="component" value="Unassembled WGS sequence"/>
</dbReference>
<protein>
    <submittedName>
        <fullName evidence="2">Uncharacterized protein</fullName>
    </submittedName>
</protein>
<comment type="caution">
    <text evidence="2">The sequence shown here is derived from an EMBL/GenBank/DDBJ whole genome shotgun (WGS) entry which is preliminary data.</text>
</comment>
<feature type="transmembrane region" description="Helical" evidence="1">
    <location>
        <begin position="33"/>
        <end position="56"/>
    </location>
</feature>
<keyword evidence="1" id="KW-0812">Transmembrane</keyword>
<evidence type="ECO:0000313" key="2">
    <source>
        <dbReference type="EMBL" id="MEA5125435.1"/>
    </source>
</evidence>
<evidence type="ECO:0000256" key="1">
    <source>
        <dbReference type="SAM" id="Phobius"/>
    </source>
</evidence>
<keyword evidence="1" id="KW-0472">Membrane</keyword>
<reference evidence="2 3" key="1">
    <citation type="submission" date="2023-12" db="EMBL/GenBank/DDBJ databases">
        <title>Genome sequencing of Xanthomonas floridensis.</title>
        <authorList>
            <person name="Greer S."/>
            <person name="Harrison J."/>
            <person name="Grant M."/>
            <person name="Vicente J."/>
            <person name="Studholme D."/>
        </authorList>
    </citation>
    <scope>NUCLEOTIDE SEQUENCE [LARGE SCALE GENOMIC DNA]</scope>
    <source>
        <strain evidence="2 3">WHRI 8848</strain>
    </source>
</reference>
<name>A0ABU5Q0P3_9XANT</name>
<proteinExistence type="predicted"/>
<organism evidence="2 3">
    <name type="scientific">Xanthomonas floridensis</name>
    <dbReference type="NCBI Taxonomy" id="1843580"/>
    <lineage>
        <taxon>Bacteria</taxon>
        <taxon>Pseudomonadati</taxon>
        <taxon>Pseudomonadota</taxon>
        <taxon>Gammaproteobacteria</taxon>
        <taxon>Lysobacterales</taxon>
        <taxon>Lysobacteraceae</taxon>
        <taxon>Xanthomonas</taxon>
    </lineage>
</organism>
<keyword evidence="3" id="KW-1185">Reference proteome</keyword>
<feature type="transmembrane region" description="Helical" evidence="1">
    <location>
        <begin position="96"/>
        <end position="115"/>
    </location>
</feature>
<evidence type="ECO:0000313" key="3">
    <source>
        <dbReference type="Proteomes" id="UP001303614"/>
    </source>
</evidence>
<sequence>MSATFTATKLFFTQQDASRENLSMMLERIKFPFIYILELLIWLPLLISFDVVTQFLSSKPVADLDLQGKSLPATWEAAVPSHGKFLQGYLISHHPVAFACGAAAMIGLGSLLYRVNRAQVAQRAAAGTDGRRHHAIANGLVFATLALIGYVFLTRFWVGTSAV</sequence>
<feature type="transmembrane region" description="Helical" evidence="1">
    <location>
        <begin position="136"/>
        <end position="158"/>
    </location>
</feature>
<keyword evidence="1" id="KW-1133">Transmembrane helix</keyword>
<gene>
    <name evidence="2" type="ORF">VB146_16570</name>
</gene>